<evidence type="ECO:0000313" key="2">
    <source>
        <dbReference type="Proteomes" id="UP000002949"/>
    </source>
</evidence>
<evidence type="ECO:0008006" key="3">
    <source>
        <dbReference type="Google" id="ProtNLM"/>
    </source>
</evidence>
<dbReference type="InterPro" id="IPR030807">
    <property type="entry name" value="Methyltran_NanM"/>
</dbReference>
<organism evidence="1 2">
    <name type="scientific">Mesorhizobium amorphae CCNWGS0123</name>
    <dbReference type="NCBI Taxonomy" id="1082933"/>
    <lineage>
        <taxon>Bacteria</taxon>
        <taxon>Pseudomonadati</taxon>
        <taxon>Pseudomonadota</taxon>
        <taxon>Alphaproteobacteria</taxon>
        <taxon>Hyphomicrobiales</taxon>
        <taxon>Phyllobacteriaceae</taxon>
        <taxon>Mesorhizobium</taxon>
    </lineage>
</organism>
<dbReference type="InterPro" id="IPR029063">
    <property type="entry name" value="SAM-dependent_MTases_sf"/>
</dbReference>
<keyword evidence="2" id="KW-1185">Reference proteome</keyword>
<reference evidence="1 2" key="1">
    <citation type="journal article" date="2012" name="J. Bacteriol.">
        <title>Draft Genome Sequence of Plant Growth-Promoting Rhizobium Mesorhizobium amorphae, Isolated from Zinc-Lead Mine Tailings.</title>
        <authorList>
            <person name="Hao X."/>
            <person name="Lin Y."/>
            <person name="Johnstone L."/>
            <person name="Baltrus D.A."/>
            <person name="Miller S.J."/>
            <person name="Wei G."/>
            <person name="Rensing C."/>
        </authorList>
    </citation>
    <scope>NUCLEOTIDE SEQUENCE [LARGE SCALE GENOMIC DNA]</scope>
    <source>
        <strain evidence="1 2">CCNWGS0123</strain>
    </source>
</reference>
<dbReference type="KEGG" id="mamo:A6B35_08025"/>
<evidence type="ECO:0000313" key="1">
    <source>
        <dbReference type="EMBL" id="EHH09388.1"/>
    </source>
</evidence>
<dbReference type="OrthoDB" id="8435941at2"/>
<protein>
    <recommendedName>
        <fullName evidence="3">Sugar O-methyltransferase</fullName>
    </recommendedName>
</protein>
<dbReference type="PATRIC" id="fig|1082933.3.peg.4693"/>
<accession>G6YFS7</accession>
<name>G6YFS7_9HYPH</name>
<dbReference type="Proteomes" id="UP000002949">
    <property type="component" value="Unassembled WGS sequence"/>
</dbReference>
<gene>
    <name evidence="1" type="ORF">MEA186_24155</name>
</gene>
<proteinExistence type="predicted"/>
<dbReference type="SUPFAM" id="SSF53335">
    <property type="entry name" value="S-adenosyl-L-methionine-dependent methyltransferases"/>
    <property type="match status" value="1"/>
</dbReference>
<dbReference type="AlphaFoldDB" id="G6YFS7"/>
<dbReference type="eggNOG" id="ENOG50332VE">
    <property type="taxonomic scope" value="Bacteria"/>
</dbReference>
<dbReference type="EMBL" id="AGSN01000165">
    <property type="protein sequence ID" value="EHH09388.1"/>
    <property type="molecule type" value="Genomic_DNA"/>
</dbReference>
<dbReference type="CDD" id="cd02440">
    <property type="entry name" value="AdoMet_MTases"/>
    <property type="match status" value="1"/>
</dbReference>
<sequence length="456" mass="51374">MRLIYQLVQEGHHAQRLDASYPTGAVDLVREAMQRMTRKVVISAHDHAARSNGRNKGSPSHMQFLKRWFSNPENVPVQTVEEEPSLEYFTWLLSRMPLGDAPNLAQSPHVGAKDDSGFVDRITAAYRRAYAAFVPTSSAWDHSLLSIKADVHRALLGDNADEAARVLGRPSETSFFWGFDDIAKAPPGEVEPHELVVRRLNGAISWQKLHAMWLMDMLNSLAEAIGARRMTYPEMQPADVGAYYANARSADQILDDIDETLGIKLQFPNPFPNETGLNTKRGIAGFRALQAVYQAWRIGQFSRSRADFKVLEIGAGLGRTAYFADLFGIKDYTIIDIPLTNAAQASFLGRTLGASRIRLHGEESVAPVRIVPATAIDQIDERYDLIVNVDSLTEMSQETAEAYWRFARKNTNTFLSINHEINQNTVRSLYANDPDVRGLRYPYWMRRGYVEEVLTW</sequence>
<dbReference type="RefSeq" id="WP_006204538.1">
    <property type="nucleotide sequence ID" value="NZ_AGSN01000165.1"/>
</dbReference>
<dbReference type="NCBIfam" id="TIGR04371">
    <property type="entry name" value="methyltran_NanM"/>
    <property type="match status" value="1"/>
</dbReference>
<dbReference type="Gene3D" id="3.40.50.150">
    <property type="entry name" value="Vaccinia Virus protein VP39"/>
    <property type="match status" value="1"/>
</dbReference>